<protein>
    <submittedName>
        <fullName evidence="1">Uncharacterized protein</fullName>
    </submittedName>
</protein>
<organism evidence="1 2">
    <name type="scientific">SAR324 cluster bacterium</name>
    <dbReference type="NCBI Taxonomy" id="2024889"/>
    <lineage>
        <taxon>Bacteria</taxon>
        <taxon>Deltaproteobacteria</taxon>
        <taxon>SAR324 cluster</taxon>
    </lineage>
</organism>
<evidence type="ECO:0000313" key="1">
    <source>
        <dbReference type="EMBL" id="MAH64529.1"/>
    </source>
</evidence>
<name>A0A2D6YMZ0_9DELT</name>
<gene>
    <name evidence="1" type="ORF">CMN54_14025</name>
</gene>
<dbReference type="EMBL" id="NZEX01000168">
    <property type="protein sequence ID" value="MAH64529.1"/>
    <property type="molecule type" value="Genomic_DNA"/>
</dbReference>
<sequence length="74" mass="8499">MLKSAKTAQLVADDIPKPKTIFGAWKEIRETYQKQLEHPTHEFDTQVSASRKDNSRCEEQLEATLGIETLEMVH</sequence>
<dbReference type="AlphaFoldDB" id="A0A2D6YMZ0"/>
<reference evidence="2" key="1">
    <citation type="submission" date="2017-09" db="EMBL/GenBank/DDBJ databases">
        <title>The Reconstruction of 2,631 Draft Metagenome-Assembled Genomes from the Global Oceans.</title>
        <authorList>
            <person name="Tully B.J."/>
            <person name="Graham E.D."/>
            <person name="Heidelberg J.F."/>
        </authorList>
    </citation>
    <scope>NUCLEOTIDE SEQUENCE [LARGE SCALE GENOMIC DNA]</scope>
</reference>
<proteinExistence type="predicted"/>
<accession>A0A2D6YMZ0</accession>
<evidence type="ECO:0000313" key="2">
    <source>
        <dbReference type="Proteomes" id="UP000226525"/>
    </source>
</evidence>
<comment type="caution">
    <text evidence="1">The sequence shown here is derived from an EMBL/GenBank/DDBJ whole genome shotgun (WGS) entry which is preliminary data.</text>
</comment>
<dbReference type="Proteomes" id="UP000226525">
    <property type="component" value="Unassembled WGS sequence"/>
</dbReference>